<dbReference type="Proteomes" id="UP001295423">
    <property type="component" value="Unassembled WGS sequence"/>
</dbReference>
<dbReference type="InterPro" id="IPR005114">
    <property type="entry name" value="Helicase_assoc"/>
</dbReference>
<accession>A0AAD2CUW2</accession>
<gene>
    <name evidence="2" type="ORF">CYCCA115_LOCUS10020</name>
</gene>
<keyword evidence="3" id="KW-1185">Reference proteome</keyword>
<name>A0AAD2CUW2_9STRA</name>
<feature type="domain" description="Helicase-associated" evidence="1">
    <location>
        <begin position="183"/>
        <end position="245"/>
    </location>
</feature>
<dbReference type="PANTHER" id="PTHR33418">
    <property type="entry name" value="HELICASE-ASSOCIATED"/>
    <property type="match status" value="1"/>
</dbReference>
<dbReference type="PANTHER" id="PTHR33418:SF1">
    <property type="entry name" value="HELICASE-ASSOCIATED DOMAIN-CONTAINING PROTEIN"/>
    <property type="match status" value="1"/>
</dbReference>
<dbReference type="Pfam" id="PF03457">
    <property type="entry name" value="HA"/>
    <property type="match status" value="3"/>
</dbReference>
<protein>
    <recommendedName>
        <fullName evidence="1">Helicase-associated domain-containing protein</fullName>
    </recommendedName>
</protein>
<evidence type="ECO:0000313" key="3">
    <source>
        <dbReference type="Proteomes" id="UP001295423"/>
    </source>
</evidence>
<organism evidence="2 3">
    <name type="scientific">Cylindrotheca closterium</name>
    <dbReference type="NCBI Taxonomy" id="2856"/>
    <lineage>
        <taxon>Eukaryota</taxon>
        <taxon>Sar</taxon>
        <taxon>Stramenopiles</taxon>
        <taxon>Ochrophyta</taxon>
        <taxon>Bacillariophyta</taxon>
        <taxon>Bacillariophyceae</taxon>
        <taxon>Bacillariophycidae</taxon>
        <taxon>Bacillariales</taxon>
        <taxon>Bacillariaceae</taxon>
        <taxon>Cylindrotheca</taxon>
    </lineage>
</organism>
<sequence length="251" mass="29968">MHQRNKRETDGIHATLSEEQIRLLDKIDFPWTPRRHRLQTAWNAKYQELTDFYEEHGHVRMKRGTSLYWWTVVQRRKRAGIQQYVPLTMEQIRLLDKINFTWNPKEDKQERLRAMWQAKYRHLAEFYNKHGHLKVKYGSGLYTWMANQRQRRVGKGNLATLTDEQVRLLDEVGFSWAPTGGPHETAWHTKYRELANFYKQHGHTNVTAPGSLYTWTVNQRRRQIGKGDCVPLNDEQIRLLDDIGFPWAQKA</sequence>
<reference evidence="2" key="1">
    <citation type="submission" date="2023-08" db="EMBL/GenBank/DDBJ databases">
        <authorList>
            <person name="Audoor S."/>
            <person name="Bilcke G."/>
        </authorList>
    </citation>
    <scope>NUCLEOTIDE SEQUENCE</scope>
</reference>
<dbReference type="Gene3D" id="6.10.140.530">
    <property type="match status" value="3"/>
</dbReference>
<evidence type="ECO:0000313" key="2">
    <source>
        <dbReference type="EMBL" id="CAJ1945877.1"/>
    </source>
</evidence>
<evidence type="ECO:0000259" key="1">
    <source>
        <dbReference type="Pfam" id="PF03457"/>
    </source>
</evidence>
<proteinExistence type="predicted"/>
<dbReference type="AlphaFoldDB" id="A0AAD2CUW2"/>
<comment type="caution">
    <text evidence="2">The sequence shown here is derived from an EMBL/GenBank/DDBJ whole genome shotgun (WGS) entry which is preliminary data.</text>
</comment>
<feature type="domain" description="Helicase-associated" evidence="1">
    <location>
        <begin position="40"/>
        <end position="100"/>
    </location>
</feature>
<dbReference type="EMBL" id="CAKOGP040001557">
    <property type="protein sequence ID" value="CAJ1945877.1"/>
    <property type="molecule type" value="Genomic_DNA"/>
</dbReference>
<feature type="domain" description="Helicase-associated" evidence="1">
    <location>
        <begin position="114"/>
        <end position="174"/>
    </location>
</feature>